<keyword evidence="3" id="KW-1003">Cell membrane</keyword>
<keyword evidence="7" id="KW-1133">Transmembrane helix</keyword>
<keyword evidence="5" id="KW-0547">Nucleotide-binding</keyword>
<proteinExistence type="inferred from homology"/>
<evidence type="ECO:0000256" key="5">
    <source>
        <dbReference type="ARBA" id="ARBA00022741"/>
    </source>
</evidence>
<feature type="compositionally biased region" description="Polar residues" evidence="9">
    <location>
        <begin position="561"/>
        <end position="571"/>
    </location>
</feature>
<reference evidence="12" key="1">
    <citation type="journal article" date="2019" name="Int. J. Syst. Evol. Microbiol.">
        <title>The Global Catalogue of Microorganisms (GCM) 10K type strain sequencing project: providing services to taxonomists for standard genome sequencing and annotation.</title>
        <authorList>
            <consortium name="The Broad Institute Genomics Platform"/>
            <consortium name="The Broad Institute Genome Sequencing Center for Infectious Disease"/>
            <person name="Wu L."/>
            <person name="Ma J."/>
        </authorList>
    </citation>
    <scope>NUCLEOTIDE SEQUENCE [LARGE SCALE GENOMIC DNA]</scope>
    <source>
        <strain evidence="12">JCM 16378</strain>
    </source>
</reference>
<dbReference type="Gene3D" id="3.40.50.300">
    <property type="entry name" value="P-loop containing nucleotide triphosphate hydrolases"/>
    <property type="match status" value="1"/>
</dbReference>
<evidence type="ECO:0000256" key="3">
    <source>
        <dbReference type="ARBA" id="ARBA00022475"/>
    </source>
</evidence>
<feature type="domain" description="Polysaccharide chain length determinant N-terminal" evidence="10">
    <location>
        <begin position="2"/>
        <end position="91"/>
    </location>
</feature>
<evidence type="ECO:0000256" key="2">
    <source>
        <dbReference type="ARBA" id="ARBA00006683"/>
    </source>
</evidence>
<feature type="region of interest" description="Disordered" evidence="9">
    <location>
        <begin position="467"/>
        <end position="491"/>
    </location>
</feature>
<keyword evidence="8" id="KW-0472">Membrane</keyword>
<keyword evidence="6" id="KW-0067">ATP-binding</keyword>
<evidence type="ECO:0000256" key="6">
    <source>
        <dbReference type="ARBA" id="ARBA00022840"/>
    </source>
</evidence>
<dbReference type="InterPro" id="IPR050445">
    <property type="entry name" value="Bact_polysacc_biosynth/exp"/>
</dbReference>
<evidence type="ECO:0000313" key="11">
    <source>
        <dbReference type="EMBL" id="GAA2737163.1"/>
    </source>
</evidence>
<name>A0ABP6H934_9MICO</name>
<dbReference type="RefSeq" id="WP_344193535.1">
    <property type="nucleotide sequence ID" value="NZ_BAAARN010000002.1"/>
</dbReference>
<gene>
    <name evidence="11" type="ORF">GCM10009867_23290</name>
</gene>
<feature type="compositionally biased region" description="Basic residues" evidence="9">
    <location>
        <begin position="545"/>
        <end position="559"/>
    </location>
</feature>
<feature type="compositionally biased region" description="Low complexity" evidence="9">
    <location>
        <begin position="506"/>
        <end position="524"/>
    </location>
</feature>
<evidence type="ECO:0000256" key="1">
    <source>
        <dbReference type="ARBA" id="ARBA00004651"/>
    </source>
</evidence>
<evidence type="ECO:0000259" key="10">
    <source>
        <dbReference type="Pfam" id="PF02706"/>
    </source>
</evidence>
<dbReference type="EMBL" id="BAAARN010000002">
    <property type="protein sequence ID" value="GAA2737163.1"/>
    <property type="molecule type" value="Genomic_DNA"/>
</dbReference>
<evidence type="ECO:0000256" key="9">
    <source>
        <dbReference type="SAM" id="MobiDB-lite"/>
    </source>
</evidence>
<organism evidence="11 12">
    <name type="scientific">Pedococcus aerophilus</name>
    <dbReference type="NCBI Taxonomy" id="436356"/>
    <lineage>
        <taxon>Bacteria</taxon>
        <taxon>Bacillati</taxon>
        <taxon>Actinomycetota</taxon>
        <taxon>Actinomycetes</taxon>
        <taxon>Micrococcales</taxon>
        <taxon>Intrasporangiaceae</taxon>
        <taxon>Pedococcus</taxon>
    </lineage>
</organism>
<dbReference type="Proteomes" id="UP001501326">
    <property type="component" value="Unassembled WGS sequence"/>
</dbReference>
<keyword evidence="12" id="KW-1185">Reference proteome</keyword>
<keyword evidence="4" id="KW-0812">Transmembrane</keyword>
<evidence type="ECO:0000256" key="8">
    <source>
        <dbReference type="ARBA" id="ARBA00023136"/>
    </source>
</evidence>
<dbReference type="PANTHER" id="PTHR32309:SF13">
    <property type="entry name" value="FERRIC ENTEROBACTIN TRANSPORT PROTEIN FEPE"/>
    <property type="match status" value="1"/>
</dbReference>
<dbReference type="InterPro" id="IPR027417">
    <property type="entry name" value="P-loop_NTPase"/>
</dbReference>
<evidence type="ECO:0000256" key="4">
    <source>
        <dbReference type="ARBA" id="ARBA00022692"/>
    </source>
</evidence>
<comment type="subcellular location">
    <subcellularLocation>
        <location evidence="1">Cell membrane</location>
        <topology evidence="1">Multi-pass membrane protein</topology>
    </subcellularLocation>
</comment>
<dbReference type="Pfam" id="PF02706">
    <property type="entry name" value="Wzz"/>
    <property type="match status" value="1"/>
</dbReference>
<dbReference type="InterPro" id="IPR033756">
    <property type="entry name" value="YlxH/NBP35"/>
</dbReference>
<dbReference type="PANTHER" id="PTHR32309">
    <property type="entry name" value="TYROSINE-PROTEIN KINASE"/>
    <property type="match status" value="1"/>
</dbReference>
<comment type="caution">
    <text evidence="11">The sequence shown here is derived from an EMBL/GenBank/DDBJ whole genome shotgun (WGS) entry which is preliminary data.</text>
</comment>
<evidence type="ECO:0000256" key="7">
    <source>
        <dbReference type="ARBA" id="ARBA00022989"/>
    </source>
</evidence>
<comment type="similarity">
    <text evidence="2">Belongs to the CpsC/CapA family.</text>
</comment>
<dbReference type="Pfam" id="PF10609">
    <property type="entry name" value="ParA"/>
    <property type="match status" value="1"/>
</dbReference>
<dbReference type="InterPro" id="IPR003856">
    <property type="entry name" value="LPS_length_determ_N"/>
</dbReference>
<dbReference type="CDD" id="cd05387">
    <property type="entry name" value="BY-kinase"/>
    <property type="match status" value="1"/>
</dbReference>
<accession>A0ABP6H934</accession>
<sequence length="580" mass="61756">MTLRAYLQILLKRWRIVVAATLLVLSAAAAFTYFTPPTYAASSIAFVSINSPGSSESSSIYQSSQFAMQRVKSYTEVVKSPDVLQPVIDELDLPMTVQELRRVVTAENEVDTVLITVTATDRSPTRAQAISNAVNTQLGLAVEKLETPRAGGVSPVKMTTTVPAATPRYPISPRVTLNLALGLIAGLAFGVVVAVIREQQDTTVKGEELEQLTGRAPLALVGVIPNAKTKPLITMEGHGRGVEEFRSLRANLQFVDVDQPPRVIVVTSPLAGEGKTTTACNLAIALAQSSLKVCLVEADMRRPQAANLLGIDGSIGLSNVVAGQLDLADALMPWHRGLLQFLAAGTTPPDPSKLLGSKNMQALLETLRADFDYVIIDAPPILPVSDAAVLAHNTDGAVLVTRYGKTRREHVTRSVADLAAVQARLIGAVITMVPARGQRSLRGHDEDYAALAAADNDWVGASAPLAQGARRTPQRGRHEPPEAAPGPSDEFVDLERDLDIYRDDALAPAPSPAAEPSSPASAPPTSEVGSSTHGEAPSAPARPNSQRRAKQRRAQRRATRPQGSGNEQDQPTTDREDSLT</sequence>
<dbReference type="InterPro" id="IPR005702">
    <property type="entry name" value="Wzc-like_C"/>
</dbReference>
<dbReference type="SUPFAM" id="SSF52540">
    <property type="entry name" value="P-loop containing nucleoside triphosphate hydrolases"/>
    <property type="match status" value="1"/>
</dbReference>
<evidence type="ECO:0000313" key="12">
    <source>
        <dbReference type="Proteomes" id="UP001501326"/>
    </source>
</evidence>
<feature type="region of interest" description="Disordered" evidence="9">
    <location>
        <begin position="504"/>
        <end position="580"/>
    </location>
</feature>
<protein>
    <submittedName>
        <fullName evidence="11">Polysaccharide biosynthesis tyrosine autokinase</fullName>
    </submittedName>
</protein>
<dbReference type="NCBIfam" id="TIGR01007">
    <property type="entry name" value="eps_fam"/>
    <property type="match status" value="1"/>
</dbReference>